<protein>
    <submittedName>
        <fullName evidence="2">Uncharacterized protein</fullName>
    </submittedName>
</protein>
<evidence type="ECO:0000313" key="2">
    <source>
        <dbReference type="EMBL" id="KAJ7374294.1"/>
    </source>
</evidence>
<sequence length="165" mass="18468">MAENTGGRSDKKGSFFPSSRCHCAARESVHVHCPCDECKGKAVNPKTQQKHLLSFNQREVIEHEIESSTDQDGGDSFEVRSEVEEDTQAMNSECMNLEDDEGRNYYSNQPSTSNQLFNTDISGGSCYVSNQATQSLLHQLHHVCLLILKIVLREEELIKTSIESS</sequence>
<proteinExistence type="predicted"/>
<organism evidence="2 3">
    <name type="scientific">Desmophyllum pertusum</name>
    <dbReference type="NCBI Taxonomy" id="174260"/>
    <lineage>
        <taxon>Eukaryota</taxon>
        <taxon>Metazoa</taxon>
        <taxon>Cnidaria</taxon>
        <taxon>Anthozoa</taxon>
        <taxon>Hexacorallia</taxon>
        <taxon>Scleractinia</taxon>
        <taxon>Caryophylliina</taxon>
        <taxon>Caryophylliidae</taxon>
        <taxon>Desmophyllum</taxon>
    </lineage>
</organism>
<keyword evidence="3" id="KW-1185">Reference proteome</keyword>
<feature type="region of interest" description="Disordered" evidence="1">
    <location>
        <begin position="65"/>
        <end position="89"/>
    </location>
</feature>
<name>A0A9X0CUW0_9CNID</name>
<evidence type="ECO:0000313" key="3">
    <source>
        <dbReference type="Proteomes" id="UP001163046"/>
    </source>
</evidence>
<comment type="caution">
    <text evidence="2">The sequence shown here is derived from an EMBL/GenBank/DDBJ whole genome shotgun (WGS) entry which is preliminary data.</text>
</comment>
<gene>
    <name evidence="2" type="ORF">OS493_007379</name>
</gene>
<dbReference type="Proteomes" id="UP001163046">
    <property type="component" value="Unassembled WGS sequence"/>
</dbReference>
<dbReference type="EMBL" id="MU826828">
    <property type="protein sequence ID" value="KAJ7374294.1"/>
    <property type="molecule type" value="Genomic_DNA"/>
</dbReference>
<accession>A0A9X0CUW0</accession>
<evidence type="ECO:0000256" key="1">
    <source>
        <dbReference type="SAM" id="MobiDB-lite"/>
    </source>
</evidence>
<reference evidence="2" key="1">
    <citation type="submission" date="2023-01" db="EMBL/GenBank/DDBJ databases">
        <title>Genome assembly of the deep-sea coral Lophelia pertusa.</title>
        <authorList>
            <person name="Herrera S."/>
            <person name="Cordes E."/>
        </authorList>
    </citation>
    <scope>NUCLEOTIDE SEQUENCE</scope>
    <source>
        <strain evidence="2">USNM1676648</strain>
        <tissue evidence="2">Polyp</tissue>
    </source>
</reference>
<dbReference type="OrthoDB" id="10641730at2759"/>
<dbReference type="AlphaFoldDB" id="A0A9X0CUW0"/>